<accession>A0A392W643</accession>
<comment type="caution">
    <text evidence="1">The sequence shown here is derived from an EMBL/GenBank/DDBJ whole genome shotgun (WGS) entry which is preliminary data.</text>
</comment>
<organism evidence="1 2">
    <name type="scientific">Trifolium medium</name>
    <dbReference type="NCBI Taxonomy" id="97028"/>
    <lineage>
        <taxon>Eukaryota</taxon>
        <taxon>Viridiplantae</taxon>
        <taxon>Streptophyta</taxon>
        <taxon>Embryophyta</taxon>
        <taxon>Tracheophyta</taxon>
        <taxon>Spermatophyta</taxon>
        <taxon>Magnoliopsida</taxon>
        <taxon>eudicotyledons</taxon>
        <taxon>Gunneridae</taxon>
        <taxon>Pentapetalae</taxon>
        <taxon>rosids</taxon>
        <taxon>fabids</taxon>
        <taxon>Fabales</taxon>
        <taxon>Fabaceae</taxon>
        <taxon>Papilionoideae</taxon>
        <taxon>50 kb inversion clade</taxon>
        <taxon>NPAAA clade</taxon>
        <taxon>Hologalegina</taxon>
        <taxon>IRL clade</taxon>
        <taxon>Trifolieae</taxon>
        <taxon>Trifolium</taxon>
    </lineage>
</organism>
<dbReference type="Proteomes" id="UP000265520">
    <property type="component" value="Unassembled WGS sequence"/>
</dbReference>
<evidence type="ECO:0000313" key="1">
    <source>
        <dbReference type="EMBL" id="MCI94150.1"/>
    </source>
</evidence>
<evidence type="ECO:0000313" key="2">
    <source>
        <dbReference type="Proteomes" id="UP000265520"/>
    </source>
</evidence>
<protein>
    <submittedName>
        <fullName evidence="1">Uncharacterized protein</fullName>
    </submittedName>
</protein>
<feature type="non-terminal residue" evidence="1">
    <location>
        <position position="1"/>
    </location>
</feature>
<reference evidence="1 2" key="1">
    <citation type="journal article" date="2018" name="Front. Plant Sci.">
        <title>Red Clover (Trifolium pratense) and Zigzag Clover (T. medium) - A Picture of Genomic Similarities and Differences.</title>
        <authorList>
            <person name="Dluhosova J."/>
            <person name="Istvanek J."/>
            <person name="Nedelnik J."/>
            <person name="Repkova J."/>
        </authorList>
    </citation>
    <scope>NUCLEOTIDE SEQUENCE [LARGE SCALE GENOMIC DNA]</scope>
    <source>
        <strain evidence="2">cv. 10/8</strain>
        <tissue evidence="1">Leaf</tissue>
    </source>
</reference>
<dbReference type="EMBL" id="LXQA011348641">
    <property type="protein sequence ID" value="MCI94150.1"/>
    <property type="molecule type" value="Genomic_DNA"/>
</dbReference>
<name>A0A392W643_9FABA</name>
<keyword evidence="2" id="KW-1185">Reference proteome</keyword>
<sequence>SLRCLGMAMIHSLEFGLGMKISELLQEMLSLR</sequence>
<proteinExistence type="predicted"/>
<dbReference type="AlphaFoldDB" id="A0A392W643"/>